<evidence type="ECO:0000313" key="2">
    <source>
        <dbReference type="EMBL" id="OZI79347.1"/>
    </source>
</evidence>
<keyword evidence="1" id="KW-0472">Membrane</keyword>
<dbReference type="RefSeq" id="WP_038854087.1">
    <property type="nucleotide sequence ID" value="NZ_NEVT01000003.1"/>
</dbReference>
<dbReference type="Proteomes" id="UP000215633">
    <property type="component" value="Unassembled WGS sequence"/>
</dbReference>
<protein>
    <submittedName>
        <fullName evidence="2">Uncharacterized protein</fullName>
    </submittedName>
</protein>
<reference evidence="3" key="1">
    <citation type="submission" date="2017-05" db="EMBL/GenBank/DDBJ databases">
        <title>Complete and WGS of Bordetella genogroups.</title>
        <authorList>
            <person name="Spilker T."/>
            <person name="Lipuma J."/>
        </authorList>
    </citation>
    <scope>NUCLEOTIDE SEQUENCE [LARGE SCALE GENOMIC DNA]</scope>
    <source>
        <strain evidence="3">AU8256</strain>
    </source>
</reference>
<feature type="transmembrane region" description="Helical" evidence="1">
    <location>
        <begin position="32"/>
        <end position="55"/>
    </location>
</feature>
<dbReference type="EMBL" id="NEVT01000003">
    <property type="protein sequence ID" value="OZI79347.1"/>
    <property type="molecule type" value="Genomic_DNA"/>
</dbReference>
<organism evidence="2 3">
    <name type="scientific">Bordetella genomosp. 2</name>
    <dbReference type="NCBI Taxonomy" id="1983456"/>
    <lineage>
        <taxon>Bacteria</taxon>
        <taxon>Pseudomonadati</taxon>
        <taxon>Pseudomonadota</taxon>
        <taxon>Betaproteobacteria</taxon>
        <taxon>Burkholderiales</taxon>
        <taxon>Alcaligenaceae</taxon>
        <taxon>Bordetella</taxon>
    </lineage>
</organism>
<keyword evidence="3" id="KW-1185">Reference proteome</keyword>
<keyword evidence="1" id="KW-1133">Transmembrane helix</keyword>
<gene>
    <name evidence="2" type="ORF">CAL24_05275</name>
</gene>
<proteinExistence type="predicted"/>
<name>A0A261VZY9_9BORD</name>
<accession>A0A261VZY9</accession>
<comment type="caution">
    <text evidence="2">The sequence shown here is derived from an EMBL/GenBank/DDBJ whole genome shotgun (WGS) entry which is preliminary data.</text>
</comment>
<sequence length="92" mass="9845">MKLPTTNVFIKNKPAHNLYSVAPLTIDMPSSILGAASGTLFMLGMTIALFATTVIASGGPIIRWLCLAIQNLWNTIAAYLKRDQGLVLVLSA</sequence>
<evidence type="ECO:0000313" key="3">
    <source>
        <dbReference type="Proteomes" id="UP000215633"/>
    </source>
</evidence>
<dbReference type="AlphaFoldDB" id="A0A261VZY9"/>
<keyword evidence="1" id="KW-0812">Transmembrane</keyword>
<evidence type="ECO:0000256" key="1">
    <source>
        <dbReference type="SAM" id="Phobius"/>
    </source>
</evidence>